<dbReference type="PROSITE" id="PS00061">
    <property type="entry name" value="ADH_SHORT"/>
    <property type="match status" value="1"/>
</dbReference>
<accession>A0A059FUC5</accession>
<dbReference type="Gene3D" id="3.40.50.720">
    <property type="entry name" value="NAD(P)-binding Rossmann-like Domain"/>
    <property type="match status" value="1"/>
</dbReference>
<dbReference type="PANTHER" id="PTHR42760:SF135">
    <property type="entry name" value="BLL7886 PROTEIN"/>
    <property type="match status" value="1"/>
</dbReference>
<dbReference type="Proteomes" id="UP000025171">
    <property type="component" value="Unassembled WGS sequence"/>
</dbReference>
<dbReference type="GO" id="GO:0030497">
    <property type="term" value="P:fatty acid elongation"/>
    <property type="evidence" value="ECO:0007669"/>
    <property type="project" value="TreeGrafter"/>
</dbReference>
<dbReference type="OrthoDB" id="9810908at2"/>
<gene>
    <name evidence="2" type="ORF">HJO_02520</name>
</gene>
<dbReference type="InterPro" id="IPR020904">
    <property type="entry name" value="Sc_DH/Rdtase_CS"/>
</dbReference>
<dbReference type="EMBL" id="ARYK01000001">
    <property type="protein sequence ID" value="KCZ94212.1"/>
    <property type="molecule type" value="Genomic_DNA"/>
</dbReference>
<reference evidence="2 3" key="1">
    <citation type="journal article" date="2014" name="Antonie Van Leeuwenhoek">
        <title>Hyphomonas beringensis sp. nov. and Hyphomonas chukchiensis sp. nov., isolated from surface seawater of the Bering Sea and Chukchi Sea.</title>
        <authorList>
            <person name="Li C."/>
            <person name="Lai Q."/>
            <person name="Li G."/>
            <person name="Dong C."/>
            <person name="Wang J."/>
            <person name="Liao Y."/>
            <person name="Shao Z."/>
        </authorList>
    </citation>
    <scope>NUCLEOTIDE SEQUENCE [LARGE SCALE GENOMIC DNA]</scope>
    <source>
        <strain evidence="2 3">MHS-2</strain>
    </source>
</reference>
<protein>
    <submittedName>
        <fullName evidence="2">Protein DitG</fullName>
    </submittedName>
</protein>
<evidence type="ECO:0000313" key="3">
    <source>
        <dbReference type="Proteomes" id="UP000025171"/>
    </source>
</evidence>
<name>A0A059FUC5_9PROT</name>
<evidence type="ECO:0000256" key="1">
    <source>
        <dbReference type="ARBA" id="ARBA00006484"/>
    </source>
</evidence>
<dbReference type="InterPro" id="IPR002347">
    <property type="entry name" value="SDR_fam"/>
</dbReference>
<dbReference type="PANTHER" id="PTHR42760">
    <property type="entry name" value="SHORT-CHAIN DEHYDROGENASES/REDUCTASES FAMILY MEMBER"/>
    <property type="match status" value="1"/>
</dbReference>
<proteinExistence type="inferred from homology"/>
<sequence length="220" mass="22275">MSKRIVVTGAAGFLGRAVIDALNAAGMEPIGIDLAESGPDSIAFHGGIDLTDEHAITAALDAIAGSQGIHGLVNVAGGFTWETVADSSAKSWEKMFRMNVLSAANASRAALTHLKEGGSIVNIGAAAAAKAAAGMGVYTAAKSGVARLTEALAEECKDQGIRVNAVLPSIIDTPANRNEMGDADAHKWVKPAELAAVITFLLTDSASGVTGACIPVIGRV</sequence>
<dbReference type="PRINTS" id="PR00080">
    <property type="entry name" value="SDRFAMILY"/>
</dbReference>
<dbReference type="SUPFAM" id="SSF51735">
    <property type="entry name" value="NAD(P)-binding Rossmann-fold domains"/>
    <property type="match status" value="1"/>
</dbReference>
<dbReference type="AlphaFoldDB" id="A0A059FUC5"/>
<dbReference type="GO" id="GO:0016616">
    <property type="term" value="F:oxidoreductase activity, acting on the CH-OH group of donors, NAD or NADP as acceptor"/>
    <property type="evidence" value="ECO:0007669"/>
    <property type="project" value="TreeGrafter"/>
</dbReference>
<dbReference type="RefSeq" id="WP_035613200.1">
    <property type="nucleotide sequence ID" value="NZ_ARYK01000001.1"/>
</dbReference>
<dbReference type="InterPro" id="IPR036291">
    <property type="entry name" value="NAD(P)-bd_dom_sf"/>
</dbReference>
<comment type="caution">
    <text evidence="2">The sequence shown here is derived from an EMBL/GenBank/DDBJ whole genome shotgun (WGS) entry which is preliminary data.</text>
</comment>
<dbReference type="Pfam" id="PF13561">
    <property type="entry name" value="adh_short_C2"/>
    <property type="match status" value="1"/>
</dbReference>
<dbReference type="PRINTS" id="PR00081">
    <property type="entry name" value="GDHRDH"/>
</dbReference>
<dbReference type="STRING" id="1280950.HJO_02520"/>
<dbReference type="eggNOG" id="COG1028">
    <property type="taxonomic scope" value="Bacteria"/>
</dbReference>
<evidence type="ECO:0000313" key="2">
    <source>
        <dbReference type="EMBL" id="KCZ94212.1"/>
    </source>
</evidence>
<keyword evidence="3" id="KW-1185">Reference proteome</keyword>
<dbReference type="PATRIC" id="fig|1280950.3.peg.515"/>
<organism evidence="2 3">
    <name type="scientific">Hyphomonas johnsonii MHS-2</name>
    <dbReference type="NCBI Taxonomy" id="1280950"/>
    <lineage>
        <taxon>Bacteria</taxon>
        <taxon>Pseudomonadati</taxon>
        <taxon>Pseudomonadota</taxon>
        <taxon>Alphaproteobacteria</taxon>
        <taxon>Hyphomonadales</taxon>
        <taxon>Hyphomonadaceae</taxon>
        <taxon>Hyphomonas</taxon>
    </lineage>
</organism>
<comment type="similarity">
    <text evidence="1">Belongs to the short-chain dehydrogenases/reductases (SDR) family.</text>
</comment>